<dbReference type="PROSITE" id="PS50923">
    <property type="entry name" value="SUSHI"/>
    <property type="match status" value="5"/>
</dbReference>
<feature type="chain" id="PRO_5018727239" evidence="8">
    <location>
        <begin position="20"/>
        <end position="372"/>
    </location>
</feature>
<dbReference type="PANTHER" id="PTHR19325">
    <property type="entry name" value="COMPLEMENT COMPONENT-RELATED SUSHI DOMAIN-CONTAINING"/>
    <property type="match status" value="1"/>
</dbReference>
<keyword evidence="5" id="KW-0325">Glycoprotein</keyword>
<feature type="signal peptide" evidence="8">
    <location>
        <begin position="1"/>
        <end position="19"/>
    </location>
</feature>
<feature type="disulfide bond" evidence="6">
    <location>
        <begin position="232"/>
        <end position="259"/>
    </location>
</feature>
<feature type="domain" description="Sushi" evidence="9">
    <location>
        <begin position="141"/>
        <end position="201"/>
    </location>
</feature>
<evidence type="ECO:0000256" key="7">
    <source>
        <dbReference type="SAM" id="Phobius"/>
    </source>
</evidence>
<dbReference type="SMART" id="SM00032">
    <property type="entry name" value="CCP"/>
    <property type="match status" value="5"/>
</dbReference>
<feature type="domain" description="Sushi" evidence="9">
    <location>
        <begin position="83"/>
        <end position="140"/>
    </location>
</feature>
<dbReference type="InterPro" id="IPR000436">
    <property type="entry name" value="Sushi_SCR_CCP_dom"/>
</dbReference>
<name>A0A3Q3KU26_9TELE</name>
<dbReference type="Gene3D" id="2.10.70.10">
    <property type="entry name" value="Complement Module, domain 1"/>
    <property type="match status" value="5"/>
</dbReference>
<keyword evidence="2 8" id="KW-0732">Signal</keyword>
<dbReference type="Pfam" id="PF00084">
    <property type="entry name" value="Sushi"/>
    <property type="match status" value="5"/>
</dbReference>
<evidence type="ECO:0000256" key="2">
    <source>
        <dbReference type="ARBA" id="ARBA00022729"/>
    </source>
</evidence>
<reference evidence="10" key="2">
    <citation type="submission" date="2025-09" db="UniProtKB">
        <authorList>
            <consortium name="Ensembl"/>
        </authorList>
    </citation>
    <scope>IDENTIFICATION</scope>
</reference>
<keyword evidence="11" id="KW-1185">Reference proteome</keyword>
<feature type="domain" description="Sushi" evidence="9">
    <location>
        <begin position="202"/>
        <end position="260"/>
    </location>
</feature>
<dbReference type="Ensembl" id="ENSMAMT00000005030.2">
    <property type="protein sequence ID" value="ENSMAMP00000004908.1"/>
    <property type="gene ID" value="ENSMAMG00000003292.2"/>
</dbReference>
<dbReference type="SUPFAM" id="SSF57535">
    <property type="entry name" value="Complement control module/SCR domain"/>
    <property type="match status" value="5"/>
</dbReference>
<evidence type="ECO:0000256" key="5">
    <source>
        <dbReference type="ARBA" id="ARBA00023180"/>
    </source>
</evidence>
<dbReference type="PANTHER" id="PTHR19325:SF560">
    <property type="entry name" value="SUSHI, VON WILLEBRAND FACTOR TYPE A, EGF AND PENTRAXIN DOMAIN-CONTAINING PROTEIN 1"/>
    <property type="match status" value="1"/>
</dbReference>
<evidence type="ECO:0000256" key="1">
    <source>
        <dbReference type="ARBA" id="ARBA00022659"/>
    </source>
</evidence>
<feature type="domain" description="Sushi" evidence="9">
    <location>
        <begin position="20"/>
        <end position="82"/>
    </location>
</feature>
<dbReference type="InterPro" id="IPR050350">
    <property type="entry name" value="Compl-Cell_Adhes-Reg"/>
</dbReference>
<feature type="domain" description="Sushi" evidence="9">
    <location>
        <begin position="261"/>
        <end position="320"/>
    </location>
</feature>
<keyword evidence="7" id="KW-0472">Membrane</keyword>
<evidence type="ECO:0000259" key="9">
    <source>
        <dbReference type="PROSITE" id="PS50923"/>
    </source>
</evidence>
<dbReference type="CDD" id="cd00033">
    <property type="entry name" value="CCP"/>
    <property type="match status" value="5"/>
</dbReference>
<evidence type="ECO:0000313" key="11">
    <source>
        <dbReference type="Proteomes" id="UP000261640"/>
    </source>
</evidence>
<reference evidence="10" key="1">
    <citation type="submission" date="2025-08" db="UniProtKB">
        <authorList>
            <consortium name="Ensembl"/>
        </authorList>
    </citation>
    <scope>IDENTIFICATION</scope>
</reference>
<protein>
    <submittedName>
        <fullName evidence="10">Regulator of complement activation group 2 gene 1</fullName>
    </submittedName>
</protein>
<dbReference type="FunFam" id="2.10.70.10:FF:000014">
    <property type="entry name" value="Membrane cofactor protein"/>
    <property type="match status" value="2"/>
</dbReference>
<evidence type="ECO:0000256" key="3">
    <source>
        <dbReference type="ARBA" id="ARBA00022737"/>
    </source>
</evidence>
<evidence type="ECO:0000256" key="8">
    <source>
        <dbReference type="SAM" id="SignalP"/>
    </source>
</evidence>
<feature type="disulfide bond" evidence="6">
    <location>
        <begin position="53"/>
        <end position="80"/>
    </location>
</feature>
<dbReference type="GeneTree" id="ENSGT00940000154967"/>
<feature type="disulfide bond" evidence="6">
    <location>
        <begin position="143"/>
        <end position="186"/>
    </location>
</feature>
<accession>A0A3Q3KU26</accession>
<sequence length="372" mass="39991">MGVTSFLLLSSLGLAMVQAQNCPKPVPGNNMNLRGNDILKDTFENGAKVNFACSSGFTPGGGSPSITCTNGIWSPVTLICQKKTCGSAGEVTNGNIEYVPDNEFGGKAVVKCNTGFISVGGIEMNCEDQGWTGRLPVCEVQTCLPPSQIENGGYQPEREIYRYLENIVYSCRTPDYTLVGENSRTCSSDGTFKPDPPTCAKIECKEPVVENGEWISGARPPYRPKSTVVLQCTSGYTMKGQATQTCDIRGEWSPGLPKCEIECKEPVVENGQRESGAQPPYRPKSTVVLQCTSGYTMKGQATQTCDIRGEWSPGLPKCESTGNQLSTIVGAVVAIILIIAICIGCGWYFGFWKKKQTGEPGGCVDPKLLKLP</sequence>
<keyword evidence="3" id="KW-0677">Repeat</keyword>
<evidence type="ECO:0000313" key="10">
    <source>
        <dbReference type="Ensembl" id="ENSMAMP00000004908.1"/>
    </source>
</evidence>
<keyword evidence="7" id="KW-1133">Transmembrane helix</keyword>
<keyword evidence="7" id="KW-0812">Transmembrane</keyword>
<proteinExistence type="predicted"/>
<dbReference type="Proteomes" id="UP000261640">
    <property type="component" value="Unplaced"/>
</dbReference>
<evidence type="ECO:0000256" key="6">
    <source>
        <dbReference type="PROSITE-ProRule" id="PRU00302"/>
    </source>
</evidence>
<feature type="transmembrane region" description="Helical" evidence="7">
    <location>
        <begin position="328"/>
        <end position="349"/>
    </location>
</feature>
<organism evidence="10 11">
    <name type="scientific">Mastacembelus armatus</name>
    <name type="common">zig-zag eel</name>
    <dbReference type="NCBI Taxonomy" id="205130"/>
    <lineage>
        <taxon>Eukaryota</taxon>
        <taxon>Metazoa</taxon>
        <taxon>Chordata</taxon>
        <taxon>Craniata</taxon>
        <taxon>Vertebrata</taxon>
        <taxon>Euteleostomi</taxon>
        <taxon>Actinopterygii</taxon>
        <taxon>Neopterygii</taxon>
        <taxon>Teleostei</taxon>
        <taxon>Neoteleostei</taxon>
        <taxon>Acanthomorphata</taxon>
        <taxon>Anabantaria</taxon>
        <taxon>Synbranchiformes</taxon>
        <taxon>Mastacembelidae</taxon>
        <taxon>Mastacembelus</taxon>
    </lineage>
</organism>
<comment type="caution">
    <text evidence="6">Lacks conserved residue(s) required for the propagation of feature annotation.</text>
</comment>
<dbReference type="AlphaFoldDB" id="A0A3Q3KU26"/>
<dbReference type="InterPro" id="IPR035976">
    <property type="entry name" value="Sushi/SCR/CCP_sf"/>
</dbReference>
<evidence type="ECO:0000256" key="4">
    <source>
        <dbReference type="ARBA" id="ARBA00023157"/>
    </source>
</evidence>
<keyword evidence="4 6" id="KW-1015">Disulfide bond</keyword>
<keyword evidence="1 6" id="KW-0768">Sushi</keyword>
<feature type="disulfide bond" evidence="6">
    <location>
        <begin position="291"/>
        <end position="318"/>
    </location>
</feature>